<keyword evidence="4" id="KW-1185">Reference proteome</keyword>
<dbReference type="AlphaFoldDB" id="A0A814ZSE3"/>
<dbReference type="EMBL" id="CAJNOJ010000176">
    <property type="protein sequence ID" value="CAF1245483.1"/>
    <property type="molecule type" value="Genomic_DNA"/>
</dbReference>
<dbReference type="Proteomes" id="UP000663852">
    <property type="component" value="Unassembled WGS sequence"/>
</dbReference>
<organism evidence="3 5">
    <name type="scientific">Adineta ricciae</name>
    <name type="common">Rotifer</name>
    <dbReference type="NCBI Taxonomy" id="249248"/>
    <lineage>
        <taxon>Eukaryota</taxon>
        <taxon>Metazoa</taxon>
        <taxon>Spiralia</taxon>
        <taxon>Gnathifera</taxon>
        <taxon>Rotifera</taxon>
        <taxon>Eurotatoria</taxon>
        <taxon>Bdelloidea</taxon>
        <taxon>Adinetida</taxon>
        <taxon>Adinetidae</taxon>
        <taxon>Adineta</taxon>
    </lineage>
</organism>
<evidence type="ECO:0000313" key="5">
    <source>
        <dbReference type="Proteomes" id="UP000663852"/>
    </source>
</evidence>
<evidence type="ECO:0000313" key="2">
    <source>
        <dbReference type="EMBL" id="CAF0971630.1"/>
    </source>
</evidence>
<protein>
    <submittedName>
        <fullName evidence="3">Uncharacterized protein</fullName>
    </submittedName>
</protein>
<keyword evidence="1" id="KW-0732">Signal</keyword>
<feature type="signal peptide" evidence="1">
    <location>
        <begin position="1"/>
        <end position="15"/>
    </location>
</feature>
<name>A0A814ZSE3_ADIRI</name>
<evidence type="ECO:0000313" key="4">
    <source>
        <dbReference type="Proteomes" id="UP000663828"/>
    </source>
</evidence>
<reference evidence="3" key="1">
    <citation type="submission" date="2021-02" db="EMBL/GenBank/DDBJ databases">
        <authorList>
            <person name="Nowell W R."/>
        </authorList>
    </citation>
    <scope>NUCLEOTIDE SEQUENCE</scope>
</reference>
<evidence type="ECO:0000313" key="3">
    <source>
        <dbReference type="EMBL" id="CAF1245483.1"/>
    </source>
</evidence>
<comment type="caution">
    <text evidence="3">The sequence shown here is derived from an EMBL/GenBank/DDBJ whole genome shotgun (WGS) entry which is preliminary data.</text>
</comment>
<dbReference type="EMBL" id="CAJNOR010000647">
    <property type="protein sequence ID" value="CAF0971630.1"/>
    <property type="molecule type" value="Genomic_DNA"/>
</dbReference>
<proteinExistence type="predicted"/>
<accession>A0A814ZSE3</accession>
<evidence type="ECO:0000256" key="1">
    <source>
        <dbReference type="SAM" id="SignalP"/>
    </source>
</evidence>
<feature type="chain" id="PRO_5036411220" evidence="1">
    <location>
        <begin position="16"/>
        <end position="283"/>
    </location>
</feature>
<dbReference type="OrthoDB" id="10048451at2759"/>
<gene>
    <name evidence="3" type="ORF">EDS130_LOCUS27683</name>
    <name evidence="2" type="ORF">XAT740_LOCUS11697</name>
</gene>
<dbReference type="Proteomes" id="UP000663828">
    <property type="component" value="Unassembled WGS sequence"/>
</dbReference>
<sequence>MLWVIIIACLPYSFALIVISNAKFIPNNNYTMLESITNVSFPMNCICSCFNNSKCLLVMFSGIAQSCFLFLASVDQGTLKLITTDQMSSVFIFVNKTLPVPSTVISRNATVYGIWNTSASHDSYPSSPGTSTGNYFSTQGPTTLFDGFLSTKYINYGACNVTQGANLTQCGQNTGVYFSPQHGPSLLLAFRLATPNSYPERDPLVVTIEGSNHSFLELTLGSSWTLIYNGSSGLDIDPGRTSWGVTMFIQNNTIWYSSYRFLIVSKRSTGQFVQYSELDLLTY</sequence>